<gene>
    <name evidence="2" type="ORF">N7493_011262</name>
</gene>
<reference evidence="2" key="1">
    <citation type="journal article" date="2023" name="IMA Fungus">
        <title>Comparative genomic study of the Penicillium genus elucidates a diverse pangenome and 15 lateral gene transfer events.</title>
        <authorList>
            <person name="Petersen C."/>
            <person name="Sorensen T."/>
            <person name="Nielsen M.R."/>
            <person name="Sondergaard T.E."/>
            <person name="Sorensen J.L."/>
            <person name="Fitzpatrick D.A."/>
            <person name="Frisvad J.C."/>
            <person name="Nielsen K.L."/>
        </authorList>
    </citation>
    <scope>NUCLEOTIDE SEQUENCE</scope>
    <source>
        <strain evidence="2">IBT 17514</strain>
    </source>
</reference>
<dbReference type="EMBL" id="JAQJAN010000020">
    <property type="protein sequence ID" value="KAJ5704124.1"/>
    <property type="molecule type" value="Genomic_DNA"/>
</dbReference>
<evidence type="ECO:0000313" key="3">
    <source>
        <dbReference type="Proteomes" id="UP001215712"/>
    </source>
</evidence>
<reference evidence="2" key="2">
    <citation type="submission" date="2023-01" db="EMBL/GenBank/DDBJ databases">
        <authorList>
            <person name="Petersen C."/>
        </authorList>
    </citation>
    <scope>NUCLEOTIDE SEQUENCE</scope>
    <source>
        <strain evidence="2">IBT 17514</strain>
    </source>
</reference>
<protein>
    <submittedName>
        <fullName evidence="2">Uncharacterized protein</fullName>
    </submittedName>
</protein>
<dbReference type="AlphaFoldDB" id="A0AAD6HC25"/>
<name>A0AAD6HC25_9EURO</name>
<organism evidence="2 3">
    <name type="scientific">Penicillium malachiteum</name>
    <dbReference type="NCBI Taxonomy" id="1324776"/>
    <lineage>
        <taxon>Eukaryota</taxon>
        <taxon>Fungi</taxon>
        <taxon>Dikarya</taxon>
        <taxon>Ascomycota</taxon>
        <taxon>Pezizomycotina</taxon>
        <taxon>Eurotiomycetes</taxon>
        <taxon>Eurotiomycetidae</taxon>
        <taxon>Eurotiales</taxon>
        <taxon>Aspergillaceae</taxon>
        <taxon>Penicillium</taxon>
    </lineage>
</organism>
<accession>A0AAD6HC25</accession>
<evidence type="ECO:0000256" key="1">
    <source>
        <dbReference type="SAM" id="MobiDB-lite"/>
    </source>
</evidence>
<feature type="region of interest" description="Disordered" evidence="1">
    <location>
        <begin position="1"/>
        <end position="62"/>
    </location>
</feature>
<feature type="compositionally biased region" description="Low complexity" evidence="1">
    <location>
        <begin position="30"/>
        <end position="49"/>
    </location>
</feature>
<sequence>MSSRATSDDEFPGPLTVRRCSVSQSLRTNSSSSYPRIPRRSSSVSFSVRKGSNGPATSTRTPSLCDSLYQIEVVKIRQPKTPNRRGKFCSDCDLEQDPFIENVTPGRITTKQKDWATNGYRLAPQLVVRWSSGSWDSSAQNSSPFLPNPRRATLELRPSQAKHTRQEEPGTLQPINGPVTFVNLRTVSSRLNIGMGSTSVWTTIYVSADVDPTPPLGASRGAPLDIIILLDNLRRKSTDLLAEITVGSSVLINHLTHNHDRIALAYVDQKSKQGFEILLPLGFHTIEVVHAALEVFSRRQLSIDQMIPPDVGYACIIGKAIDMFFRSPRAALCHLFFLSATPPDRLLIPPINSAIGFHTITPNACLPMDNIKFQSGWHISYTVGPYDTGPRDNHFIRRISKVVRQLRTGVCPGSVVNLKVSIAAVEECQVQSIIEDRRLISLRPGETWSIPVLIRVPPAFSQVSQIQRNSPSSRHPLIEEMMTQINFVLDEYSSDDITQPLLTTNVEYEHSLLPSNSKICVGNTLTIIRQKNMFLSTSASSRELSLGNLSQVTDMSFSQGSFSDSS</sequence>
<dbReference type="Proteomes" id="UP001215712">
    <property type="component" value="Unassembled WGS sequence"/>
</dbReference>
<comment type="caution">
    <text evidence="2">The sequence shown here is derived from an EMBL/GenBank/DDBJ whole genome shotgun (WGS) entry which is preliminary data.</text>
</comment>
<evidence type="ECO:0000313" key="2">
    <source>
        <dbReference type="EMBL" id="KAJ5704124.1"/>
    </source>
</evidence>
<keyword evidence="3" id="KW-1185">Reference proteome</keyword>
<proteinExistence type="predicted"/>